<name>A0A226DW89_FOLCA</name>
<dbReference type="Proteomes" id="UP000198287">
    <property type="component" value="Unassembled WGS sequence"/>
</dbReference>
<organism evidence="1 2">
    <name type="scientific">Folsomia candida</name>
    <name type="common">Springtail</name>
    <dbReference type="NCBI Taxonomy" id="158441"/>
    <lineage>
        <taxon>Eukaryota</taxon>
        <taxon>Metazoa</taxon>
        <taxon>Ecdysozoa</taxon>
        <taxon>Arthropoda</taxon>
        <taxon>Hexapoda</taxon>
        <taxon>Collembola</taxon>
        <taxon>Entomobryomorpha</taxon>
        <taxon>Isotomoidea</taxon>
        <taxon>Isotomidae</taxon>
        <taxon>Proisotominae</taxon>
        <taxon>Folsomia</taxon>
    </lineage>
</organism>
<accession>A0A226DW89</accession>
<dbReference type="AlphaFoldDB" id="A0A226DW89"/>
<evidence type="ECO:0000313" key="2">
    <source>
        <dbReference type="Proteomes" id="UP000198287"/>
    </source>
</evidence>
<reference evidence="1 2" key="1">
    <citation type="submission" date="2015-12" db="EMBL/GenBank/DDBJ databases">
        <title>The genome of Folsomia candida.</title>
        <authorList>
            <person name="Faddeeva A."/>
            <person name="Derks M.F."/>
            <person name="Anvar Y."/>
            <person name="Smit S."/>
            <person name="Van Straalen N."/>
            <person name="Roelofs D."/>
        </authorList>
    </citation>
    <scope>NUCLEOTIDE SEQUENCE [LARGE SCALE GENOMIC DNA]</scope>
    <source>
        <strain evidence="1 2">VU population</strain>
        <tissue evidence="1">Whole body</tissue>
    </source>
</reference>
<gene>
    <name evidence="1" type="ORF">Fcan01_15975</name>
</gene>
<evidence type="ECO:0008006" key="3">
    <source>
        <dbReference type="Google" id="ProtNLM"/>
    </source>
</evidence>
<keyword evidence="2" id="KW-1185">Reference proteome</keyword>
<sequence>MEFPREISIPHVALNFPEILAKVMTFLPKPDLITCTLVNSGFAAESRERLLSTESVVLNAIDILSMDIMERSCPQNVSIHEQMTPFPHIMNYFISNNGTKVKHLSTYLPLDGVTIPQYFHYLSTSFPNLTTLKMEVTNSAGLPPNLFIPSEKMIRFRKISKVGIKIRQPLTAEHYAKLGEIMAFFPNLVTLACEGIYSSFPGILIRPKSKIVPFTRLELAAGDGITPLISQLLTLSAPTLERLKFFHLANFPSHHDHENDAVFPVMPKLKVFTIVQSPTRGVFNGCSNFMPALRFKFGRFKSDKLVYQDQFPALEKISICPDRHVAITGSRYFLSRLEYFEMTARFLYNSFLREGNSCGVTVKELDVPFPPGDKFSVIKKKISSGSCTRGPTGLCECGEERDSSEFWDRVAAIFPNLVGYAAMGGSLERARVEMGEELGFIKGEGGEGWI</sequence>
<evidence type="ECO:0000313" key="1">
    <source>
        <dbReference type="EMBL" id="OXA49755.1"/>
    </source>
</evidence>
<proteinExistence type="predicted"/>
<protein>
    <recommendedName>
        <fullName evidence="3">F-box domain-containing protein</fullName>
    </recommendedName>
</protein>
<dbReference type="OrthoDB" id="509497at2759"/>
<comment type="caution">
    <text evidence="1">The sequence shown here is derived from an EMBL/GenBank/DDBJ whole genome shotgun (WGS) entry which is preliminary data.</text>
</comment>
<dbReference type="EMBL" id="LNIX01000010">
    <property type="protein sequence ID" value="OXA49755.1"/>
    <property type="molecule type" value="Genomic_DNA"/>
</dbReference>